<dbReference type="Gene3D" id="1.25.40.10">
    <property type="entry name" value="Tetratricopeptide repeat domain"/>
    <property type="match status" value="1"/>
</dbReference>
<reference evidence="3" key="1">
    <citation type="submission" date="2020-03" db="EMBL/GenBank/DDBJ databases">
        <title>Complete genome sequence of sulfur-oxidizing bacterium skT11.</title>
        <authorList>
            <person name="Kanda M."/>
            <person name="Kojima H."/>
            <person name="Fukui M."/>
        </authorList>
    </citation>
    <scope>NUCLEOTIDE SEQUENCE [LARGE SCALE GENOMIC DNA]</scope>
    <source>
        <strain evidence="3">skT11</strain>
    </source>
</reference>
<dbReference type="Proteomes" id="UP000502260">
    <property type="component" value="Chromosome"/>
</dbReference>
<keyword evidence="3" id="KW-1185">Reference proteome</keyword>
<dbReference type="AlphaFoldDB" id="A0A6F8VBR0"/>
<sequence>MKLAIEQIIVRGRRHLLLMFVLAAFTPPLASALKVRDEPVPPSDIALLPPVCKLILVEHPGAHLGAGNGPLQKYVALFEQPGYEMAAHNPHLHHYCWALISKQRYFRAQGQIQREYYFKQFMGDIGYVLTNTADKKWPYFHVLLIEQASMLKIRGDYPNSLSKIDEALRFKPDYDKAYALKSDVFLALGDRKKAIDTAQSGLEQDPRSRLLRRRLEQLGVKVPPLPDPVPDDTKENASNAESAGSPVAAQQEKVNGAADGSSMATPPISETPNTKETGQGLDSKMSSPTGADAAGKNQDKPVTDTGSLPDKAYCRFCP</sequence>
<dbReference type="SUPFAM" id="SSF48452">
    <property type="entry name" value="TPR-like"/>
    <property type="match status" value="1"/>
</dbReference>
<dbReference type="KEGG" id="slac:SKTS_14670"/>
<dbReference type="EMBL" id="AP022853">
    <property type="protein sequence ID" value="BCB26581.1"/>
    <property type="molecule type" value="Genomic_DNA"/>
</dbReference>
<protein>
    <submittedName>
        <fullName evidence="2">Uncharacterized protein</fullName>
    </submittedName>
</protein>
<gene>
    <name evidence="2" type="ORF">SKTS_14670</name>
</gene>
<dbReference type="InterPro" id="IPR011990">
    <property type="entry name" value="TPR-like_helical_dom_sf"/>
</dbReference>
<accession>A0A6F8VBR0</accession>
<feature type="compositionally biased region" description="Polar residues" evidence="1">
    <location>
        <begin position="262"/>
        <end position="277"/>
    </location>
</feature>
<name>A0A6F8VBR0_9PROT</name>
<feature type="region of interest" description="Disordered" evidence="1">
    <location>
        <begin position="218"/>
        <end position="318"/>
    </location>
</feature>
<dbReference type="RefSeq" id="WP_173062574.1">
    <property type="nucleotide sequence ID" value="NZ_AP022853.1"/>
</dbReference>
<organism evidence="2 3">
    <name type="scientific">Sulfurimicrobium lacus</name>
    <dbReference type="NCBI Taxonomy" id="2715678"/>
    <lineage>
        <taxon>Bacteria</taxon>
        <taxon>Pseudomonadati</taxon>
        <taxon>Pseudomonadota</taxon>
        <taxon>Betaproteobacteria</taxon>
        <taxon>Nitrosomonadales</taxon>
        <taxon>Sulfuricellaceae</taxon>
        <taxon>Sulfurimicrobium</taxon>
    </lineage>
</organism>
<proteinExistence type="predicted"/>
<evidence type="ECO:0000313" key="2">
    <source>
        <dbReference type="EMBL" id="BCB26581.1"/>
    </source>
</evidence>
<evidence type="ECO:0000256" key="1">
    <source>
        <dbReference type="SAM" id="MobiDB-lite"/>
    </source>
</evidence>
<evidence type="ECO:0000313" key="3">
    <source>
        <dbReference type="Proteomes" id="UP000502260"/>
    </source>
</evidence>